<gene>
    <name evidence="1" type="ORF">FZC79_14335</name>
</gene>
<dbReference type="EMBL" id="VTEH01000011">
    <property type="protein sequence ID" value="TYR74645.1"/>
    <property type="molecule type" value="Genomic_DNA"/>
</dbReference>
<sequence length="70" mass="7752">MNGIILVFTLVILGGCIAFTIVLASKALYNYFNQNKGLDQNTGFVICPACGAKNKRQRNGQQCKKCYTQF</sequence>
<dbReference type="RefSeq" id="WP_148947470.1">
    <property type="nucleotide sequence ID" value="NZ_JBNIKK010000001.1"/>
</dbReference>
<reference evidence="1 2" key="1">
    <citation type="submission" date="2019-08" db="EMBL/GenBank/DDBJ databases">
        <title>Bacillus genomes from the desert of Cuatro Cienegas, Coahuila.</title>
        <authorList>
            <person name="Olmedo-Alvarez G."/>
        </authorList>
    </citation>
    <scope>NUCLEOTIDE SEQUENCE [LARGE SCALE GENOMIC DNA]</scope>
    <source>
        <strain evidence="1 2">CH40_1T</strain>
    </source>
</reference>
<comment type="caution">
    <text evidence="1">The sequence shown here is derived from an EMBL/GenBank/DDBJ whole genome shotgun (WGS) entry which is preliminary data.</text>
</comment>
<evidence type="ECO:0000313" key="1">
    <source>
        <dbReference type="EMBL" id="TYR74645.1"/>
    </source>
</evidence>
<dbReference type="Proteomes" id="UP000323317">
    <property type="component" value="Unassembled WGS sequence"/>
</dbReference>
<name>A0A5D4KD90_9BACI</name>
<proteinExistence type="predicted"/>
<organism evidence="1 2">
    <name type="scientific">Rossellomorea vietnamensis</name>
    <dbReference type="NCBI Taxonomy" id="218284"/>
    <lineage>
        <taxon>Bacteria</taxon>
        <taxon>Bacillati</taxon>
        <taxon>Bacillota</taxon>
        <taxon>Bacilli</taxon>
        <taxon>Bacillales</taxon>
        <taxon>Bacillaceae</taxon>
        <taxon>Rossellomorea</taxon>
    </lineage>
</organism>
<evidence type="ECO:0000313" key="2">
    <source>
        <dbReference type="Proteomes" id="UP000323317"/>
    </source>
</evidence>
<dbReference type="AlphaFoldDB" id="A0A5D4KD90"/>
<accession>A0A5D4KD90</accession>
<protein>
    <submittedName>
        <fullName evidence="1">Uncharacterized protein</fullName>
    </submittedName>
</protein>